<feature type="chain" id="PRO_5039475309" evidence="2">
    <location>
        <begin position="20"/>
        <end position="152"/>
    </location>
</feature>
<name>A0A418HQ75_STAGA</name>
<dbReference type="InterPro" id="IPR009736">
    <property type="entry name" value="DUF1307"/>
</dbReference>
<accession>A0A418HQ75</accession>
<protein>
    <submittedName>
        <fullName evidence="3">DUF1307 domain-containing protein</fullName>
    </submittedName>
</protein>
<dbReference type="SUPFAM" id="SSF160704">
    <property type="entry name" value="YehR-like"/>
    <property type="match status" value="1"/>
</dbReference>
<sequence>MYHVKKLMGLAIVVTLLLAACGPKEEKDTFKGDASRVDMKVTLTHKGDKVTKENIRSTINYKDLGLKKDDMKSLLESESEKYQDIKGVSEKIKYSDGKAVETVKIDLEKVDLKELKKIAPESFSGDTKNKQVSYKKTKKALKKAGLKQVTKD</sequence>
<dbReference type="AlphaFoldDB" id="A0A418HQ75"/>
<feature type="region of interest" description="Disordered" evidence="1">
    <location>
        <begin position="123"/>
        <end position="152"/>
    </location>
</feature>
<dbReference type="PROSITE" id="PS51257">
    <property type="entry name" value="PROKAR_LIPOPROTEIN"/>
    <property type="match status" value="1"/>
</dbReference>
<proteinExistence type="predicted"/>
<feature type="signal peptide" evidence="2">
    <location>
        <begin position="1"/>
        <end position="19"/>
    </location>
</feature>
<keyword evidence="2" id="KW-0732">Signal</keyword>
<dbReference type="EMBL" id="QXRZ01000002">
    <property type="protein sequence ID" value="RIL43822.1"/>
    <property type="molecule type" value="Genomic_DNA"/>
</dbReference>
<dbReference type="Proteomes" id="UP000283576">
    <property type="component" value="Unassembled WGS sequence"/>
</dbReference>
<reference evidence="3 4" key="1">
    <citation type="journal article" date="2016" name="Front. Microbiol.">
        <title>Comprehensive Phylogenetic Analysis of Bovine Non-aureus Staphylococci Species Based on Whole-Genome Sequencing.</title>
        <authorList>
            <person name="Naushad S."/>
            <person name="Barkema H.W."/>
            <person name="Luby C."/>
            <person name="Condas L.A."/>
            <person name="Nobrega D.B."/>
            <person name="Carson D.A."/>
            <person name="De Buck J."/>
        </authorList>
    </citation>
    <scope>NUCLEOTIDE SEQUENCE [LARGE SCALE GENOMIC DNA]</scope>
    <source>
        <strain evidence="3 4">SNUC 1388</strain>
    </source>
</reference>
<dbReference type="PIRSF" id="PIRSF006187">
    <property type="entry name" value="DUF1307"/>
    <property type="match status" value="1"/>
</dbReference>
<organism evidence="3 4">
    <name type="scientific">Staphylococcus gallinarum</name>
    <dbReference type="NCBI Taxonomy" id="1293"/>
    <lineage>
        <taxon>Bacteria</taxon>
        <taxon>Bacillati</taxon>
        <taxon>Bacillota</taxon>
        <taxon>Bacilli</taxon>
        <taxon>Bacillales</taxon>
        <taxon>Staphylococcaceae</taxon>
        <taxon>Staphylococcus</taxon>
    </lineage>
</organism>
<dbReference type="Gene3D" id="3.30.1830.10">
    <property type="entry name" value="YehR-like"/>
    <property type="match status" value="1"/>
</dbReference>
<dbReference type="Pfam" id="PF06998">
    <property type="entry name" value="DUF1307"/>
    <property type="match status" value="1"/>
</dbReference>
<evidence type="ECO:0000256" key="1">
    <source>
        <dbReference type="SAM" id="MobiDB-lite"/>
    </source>
</evidence>
<evidence type="ECO:0000256" key="2">
    <source>
        <dbReference type="SAM" id="SignalP"/>
    </source>
</evidence>
<evidence type="ECO:0000313" key="4">
    <source>
        <dbReference type="Proteomes" id="UP000283576"/>
    </source>
</evidence>
<evidence type="ECO:0000313" key="3">
    <source>
        <dbReference type="EMBL" id="RIL43822.1"/>
    </source>
</evidence>
<gene>
    <name evidence="3" type="ORF">BUZ01_04135</name>
</gene>
<comment type="caution">
    <text evidence="3">The sequence shown here is derived from an EMBL/GenBank/DDBJ whole genome shotgun (WGS) entry which is preliminary data.</text>
</comment>
<feature type="compositionally biased region" description="Basic residues" evidence="1">
    <location>
        <begin position="133"/>
        <end position="145"/>
    </location>
</feature>
<dbReference type="InterPro" id="IPR036699">
    <property type="entry name" value="YehR-like_sf"/>
</dbReference>
<dbReference type="RefSeq" id="WP_119624442.1">
    <property type="nucleotide sequence ID" value="NZ_JAIBNU010000003.1"/>
</dbReference>